<reference evidence="2 3" key="1">
    <citation type="journal article" date="2018" name="Vet. Microbiol.">
        <title>Characterisation of Staphylococcus felis isolated from cats using whole genome sequencing.</title>
        <authorList>
            <person name="Worthing K."/>
            <person name="Pang S."/>
            <person name="Trott D.J."/>
            <person name="Abraham S."/>
            <person name="Coombs G.W."/>
            <person name="Jordan D."/>
            <person name="McIntyre L."/>
            <person name="Davies M.R."/>
            <person name="Norris J."/>
        </authorList>
    </citation>
    <scope>NUCLEOTIDE SEQUENCE [LARGE SCALE GENOMIC DNA]</scope>
    <source>
        <strain evidence="2 3">F9</strain>
    </source>
</reference>
<gene>
    <name evidence="2" type="ORF">DOS83_13330</name>
</gene>
<dbReference type="Proteomes" id="UP000256562">
    <property type="component" value="Unassembled WGS sequence"/>
</dbReference>
<dbReference type="RefSeq" id="WP_116095373.1">
    <property type="nucleotide sequence ID" value="NZ_QKXQ01000683.1"/>
</dbReference>
<protein>
    <submittedName>
        <fullName evidence="2">Uncharacterized protein</fullName>
    </submittedName>
</protein>
<accession>A0A3E0IL48</accession>
<dbReference type="Gene3D" id="1.20.5.170">
    <property type="match status" value="1"/>
</dbReference>
<organism evidence="2 3">
    <name type="scientific">Staphylococcus felis</name>
    <dbReference type="NCBI Taxonomy" id="46127"/>
    <lineage>
        <taxon>Bacteria</taxon>
        <taxon>Bacillati</taxon>
        <taxon>Bacillota</taxon>
        <taxon>Bacilli</taxon>
        <taxon>Bacillales</taxon>
        <taxon>Staphylococcaceae</taxon>
        <taxon>Staphylococcus</taxon>
    </lineage>
</organism>
<keyword evidence="1" id="KW-0175">Coiled coil</keyword>
<evidence type="ECO:0000313" key="3">
    <source>
        <dbReference type="Proteomes" id="UP000256562"/>
    </source>
</evidence>
<sequence>MQMVTIDYAEFKRLVAQEVHLKARVAELENEVDDLEAKVHYLENELESHQTLEDDEEELLDA</sequence>
<evidence type="ECO:0000256" key="1">
    <source>
        <dbReference type="SAM" id="Coils"/>
    </source>
</evidence>
<name>A0A3E0IL48_9STAP</name>
<comment type="caution">
    <text evidence="2">The sequence shown here is derived from an EMBL/GenBank/DDBJ whole genome shotgun (WGS) entry which is preliminary data.</text>
</comment>
<feature type="coiled-coil region" evidence="1">
    <location>
        <begin position="11"/>
        <end position="62"/>
    </location>
</feature>
<dbReference type="SUPFAM" id="SSF161270">
    <property type="entry name" value="PspA lactotransferrin-binding region"/>
    <property type="match status" value="1"/>
</dbReference>
<proteinExistence type="predicted"/>
<dbReference type="AlphaFoldDB" id="A0A3E0IL48"/>
<dbReference type="EMBL" id="QKXQ01000683">
    <property type="protein sequence ID" value="REH89427.1"/>
    <property type="molecule type" value="Genomic_DNA"/>
</dbReference>
<evidence type="ECO:0000313" key="2">
    <source>
        <dbReference type="EMBL" id="REH89427.1"/>
    </source>
</evidence>